<gene>
    <name evidence="2" type="ORF">ACFP85_09350</name>
</gene>
<dbReference type="Proteomes" id="UP001596364">
    <property type="component" value="Unassembled WGS sequence"/>
</dbReference>
<keyword evidence="1" id="KW-1133">Transmembrane helix</keyword>
<comment type="caution">
    <text evidence="2">The sequence shown here is derived from an EMBL/GenBank/DDBJ whole genome shotgun (WGS) entry which is preliminary data.</text>
</comment>
<keyword evidence="1" id="KW-0472">Membrane</keyword>
<name>A0ABW1XL87_9ALTE</name>
<keyword evidence="1" id="KW-0812">Transmembrane</keyword>
<organism evidence="2 3">
    <name type="scientific">Pseudobowmanella zhangzhouensis</name>
    <dbReference type="NCBI Taxonomy" id="1537679"/>
    <lineage>
        <taxon>Bacteria</taxon>
        <taxon>Pseudomonadati</taxon>
        <taxon>Pseudomonadota</taxon>
        <taxon>Gammaproteobacteria</taxon>
        <taxon>Alteromonadales</taxon>
        <taxon>Alteromonadaceae</taxon>
    </lineage>
</organism>
<accession>A0ABW1XL87</accession>
<feature type="transmembrane region" description="Helical" evidence="1">
    <location>
        <begin position="6"/>
        <end position="23"/>
    </location>
</feature>
<feature type="transmembrane region" description="Helical" evidence="1">
    <location>
        <begin position="35"/>
        <end position="63"/>
    </location>
</feature>
<sequence length="99" mass="10790">MGLSAILFAVDVLISTAFIWLASRLSYVKIDAKDIAFIVVCVSIVSLIPVIGWLAGITLFFYLLMQATGCNFVDAVYVVLFSKLISFGAMVLLSGQFMQ</sequence>
<dbReference type="EMBL" id="JBHSUS010000001">
    <property type="protein sequence ID" value="MFC6440351.1"/>
    <property type="molecule type" value="Genomic_DNA"/>
</dbReference>
<evidence type="ECO:0000256" key="1">
    <source>
        <dbReference type="SAM" id="Phobius"/>
    </source>
</evidence>
<feature type="transmembrane region" description="Helical" evidence="1">
    <location>
        <begin position="75"/>
        <end position="93"/>
    </location>
</feature>
<keyword evidence="3" id="KW-1185">Reference proteome</keyword>
<evidence type="ECO:0000313" key="3">
    <source>
        <dbReference type="Proteomes" id="UP001596364"/>
    </source>
</evidence>
<reference evidence="3" key="1">
    <citation type="journal article" date="2019" name="Int. J. Syst. Evol. Microbiol.">
        <title>The Global Catalogue of Microorganisms (GCM) 10K type strain sequencing project: providing services to taxonomists for standard genome sequencing and annotation.</title>
        <authorList>
            <consortium name="The Broad Institute Genomics Platform"/>
            <consortium name="The Broad Institute Genome Sequencing Center for Infectious Disease"/>
            <person name="Wu L."/>
            <person name="Ma J."/>
        </authorList>
    </citation>
    <scope>NUCLEOTIDE SEQUENCE [LARGE SCALE GENOMIC DNA]</scope>
    <source>
        <strain evidence="3">CGMCC 1.16031</strain>
    </source>
</reference>
<dbReference type="RefSeq" id="WP_131258149.1">
    <property type="nucleotide sequence ID" value="NZ_JBHSUS010000001.1"/>
</dbReference>
<proteinExistence type="predicted"/>
<evidence type="ECO:0000313" key="2">
    <source>
        <dbReference type="EMBL" id="MFC6440351.1"/>
    </source>
</evidence>
<protein>
    <submittedName>
        <fullName evidence="2">Uncharacterized protein</fullName>
    </submittedName>
</protein>